<dbReference type="Proteomes" id="UP000030634">
    <property type="component" value="Chromosome"/>
</dbReference>
<dbReference type="AlphaFoldDB" id="A0A0A7KDX9"/>
<dbReference type="EMBL" id="CP010028">
    <property type="protein sequence ID" value="AIZ44357.1"/>
    <property type="molecule type" value="Genomic_DNA"/>
</dbReference>
<dbReference type="RefSeq" id="WP_039682249.1">
    <property type="nucleotide sequence ID" value="NZ_CP010028.1"/>
</dbReference>
<dbReference type="KEGG" id="dsw:QR90_03430"/>
<gene>
    <name evidence="1" type="ORF">QR90_03430</name>
</gene>
<proteinExistence type="predicted"/>
<evidence type="ECO:0000313" key="2">
    <source>
        <dbReference type="Proteomes" id="UP000030634"/>
    </source>
</evidence>
<name>A0A0A7KDX9_9DEIO</name>
<protein>
    <recommendedName>
        <fullName evidence="3">AAA domain-containing protein</fullName>
    </recommendedName>
</protein>
<dbReference type="Pfam" id="PF13671">
    <property type="entry name" value="AAA_33"/>
    <property type="match status" value="1"/>
</dbReference>
<dbReference type="InterPro" id="IPR027417">
    <property type="entry name" value="P-loop_NTPase"/>
</dbReference>
<accession>A0A0A7KDX9</accession>
<dbReference type="HOGENOM" id="CLU_108932_1_0_0"/>
<reference evidence="2" key="1">
    <citation type="submission" date="2014-11" db="EMBL/GenBank/DDBJ databases">
        <title>Hymenobacter sp. DG25B genome submission.</title>
        <authorList>
            <person name="Jung H.-Y."/>
            <person name="Kim M.K."/>
            <person name="Srinivasan S."/>
            <person name="Lim S."/>
        </authorList>
    </citation>
    <scope>NUCLEOTIDE SEQUENCE [LARGE SCALE GENOMIC DNA]</scope>
    <source>
        <strain evidence="2">DY59</strain>
    </source>
</reference>
<evidence type="ECO:0008006" key="3">
    <source>
        <dbReference type="Google" id="ProtNLM"/>
    </source>
</evidence>
<sequence>MSGPVWVLSGSPGVGKSSVAHALLQHYPRGLHLPVDDLREFVVSGLVPPSLNHPPEAVRQFELARRAAAFHARLYAEAGFAVAVDDVLWSADLEAMRVHWAGLDVRPVFLCPTLEVTQARNAARTGKAFDTQSLVPMIAALHPAMPPAEYRAAGWRVLDTSGLSLEQTVAQLLG</sequence>
<evidence type="ECO:0000313" key="1">
    <source>
        <dbReference type="EMBL" id="AIZ44357.1"/>
    </source>
</evidence>
<dbReference type="Gene3D" id="3.40.50.300">
    <property type="entry name" value="P-loop containing nucleotide triphosphate hydrolases"/>
    <property type="match status" value="1"/>
</dbReference>
<dbReference type="STRING" id="1182571.QR90_03430"/>
<organism evidence="1 2">
    <name type="scientific">Deinococcus radiopugnans</name>
    <dbReference type="NCBI Taxonomy" id="57497"/>
    <lineage>
        <taxon>Bacteria</taxon>
        <taxon>Thermotogati</taxon>
        <taxon>Deinococcota</taxon>
        <taxon>Deinococci</taxon>
        <taxon>Deinococcales</taxon>
        <taxon>Deinococcaceae</taxon>
        <taxon>Deinococcus</taxon>
    </lineage>
</organism>
<dbReference type="SUPFAM" id="SSF52540">
    <property type="entry name" value="P-loop containing nucleoside triphosphate hydrolases"/>
    <property type="match status" value="1"/>
</dbReference>